<keyword evidence="4" id="KW-1185">Reference proteome</keyword>
<accession>A0AAN8WHB2</accession>
<feature type="domain" description="PLAT" evidence="2">
    <location>
        <begin position="88"/>
        <end position="198"/>
    </location>
</feature>
<dbReference type="InterPro" id="IPR051223">
    <property type="entry name" value="Polycystin"/>
</dbReference>
<gene>
    <name evidence="3" type="ORF">SK128_004765</name>
</gene>
<dbReference type="Proteomes" id="UP001381693">
    <property type="component" value="Unassembled WGS sequence"/>
</dbReference>
<evidence type="ECO:0000313" key="3">
    <source>
        <dbReference type="EMBL" id="KAK7019746.1"/>
    </source>
</evidence>
<evidence type="ECO:0000313" key="4">
    <source>
        <dbReference type="Proteomes" id="UP001381693"/>
    </source>
</evidence>
<dbReference type="AlphaFoldDB" id="A0AAN8WHB2"/>
<dbReference type="PANTHER" id="PTHR10877">
    <property type="entry name" value="POLYCYSTIN FAMILY MEMBER"/>
    <property type="match status" value="1"/>
</dbReference>
<evidence type="ECO:0000256" key="1">
    <source>
        <dbReference type="PROSITE-ProRule" id="PRU00152"/>
    </source>
</evidence>
<dbReference type="InterPro" id="IPR001024">
    <property type="entry name" value="PLAT/LH2_dom"/>
</dbReference>
<evidence type="ECO:0000259" key="2">
    <source>
        <dbReference type="PROSITE" id="PS50095"/>
    </source>
</evidence>
<reference evidence="3 4" key="1">
    <citation type="submission" date="2023-11" db="EMBL/GenBank/DDBJ databases">
        <title>Halocaridina rubra genome assembly.</title>
        <authorList>
            <person name="Smith C."/>
        </authorList>
    </citation>
    <scope>NUCLEOTIDE SEQUENCE [LARGE SCALE GENOMIC DNA]</scope>
    <source>
        <strain evidence="3">EP-1</strain>
        <tissue evidence="3">Whole</tissue>
    </source>
</reference>
<protein>
    <recommendedName>
        <fullName evidence="2">PLAT domain-containing protein</fullName>
    </recommendedName>
</protein>
<sequence length="201" mass="22869">MRNGSSFHISCMSVHTPDTSFVHASHCSTCISHLSYDLLGLLSSQLPFCPDGILTFCACRFALTKFTSLLSPISFKLDSVTSFALHFWSFLSSISSGSCRRHVFTLKLCIPITTLSHRISSRVTFPNIYGNSLFKERSLGQLEYLRIWHDNSGKGPNASWYLCYIVFRDVQTGEKWEFIANRWFAIEKDDGQLMHPHTLFP</sequence>
<dbReference type="Pfam" id="PF01477">
    <property type="entry name" value="PLAT"/>
    <property type="match status" value="1"/>
</dbReference>
<proteinExistence type="predicted"/>
<dbReference type="GO" id="GO:0050982">
    <property type="term" value="P:detection of mechanical stimulus"/>
    <property type="evidence" value="ECO:0007669"/>
    <property type="project" value="TreeGrafter"/>
</dbReference>
<dbReference type="SUPFAM" id="SSF49723">
    <property type="entry name" value="Lipase/lipooxygenase domain (PLAT/LH2 domain)"/>
    <property type="match status" value="1"/>
</dbReference>
<comment type="caution">
    <text evidence="3">The sequence shown here is derived from an EMBL/GenBank/DDBJ whole genome shotgun (WGS) entry which is preliminary data.</text>
</comment>
<dbReference type="GO" id="GO:0016020">
    <property type="term" value="C:membrane"/>
    <property type="evidence" value="ECO:0007669"/>
    <property type="project" value="TreeGrafter"/>
</dbReference>
<dbReference type="PROSITE" id="PS50095">
    <property type="entry name" value="PLAT"/>
    <property type="match status" value="1"/>
</dbReference>
<dbReference type="Gene3D" id="2.60.60.20">
    <property type="entry name" value="PLAT/LH2 domain"/>
    <property type="match status" value="1"/>
</dbReference>
<dbReference type="InterPro" id="IPR036392">
    <property type="entry name" value="PLAT/LH2_dom_sf"/>
</dbReference>
<comment type="caution">
    <text evidence="1">Lacks conserved residue(s) required for the propagation of feature annotation.</text>
</comment>
<dbReference type="PANTHER" id="PTHR10877:SF150">
    <property type="entry name" value="REJ DOMAIN-CONTAINING PROTEIN"/>
    <property type="match status" value="1"/>
</dbReference>
<dbReference type="EMBL" id="JAXCGZ010022977">
    <property type="protein sequence ID" value="KAK7019746.1"/>
    <property type="molecule type" value="Genomic_DNA"/>
</dbReference>
<organism evidence="3 4">
    <name type="scientific">Halocaridina rubra</name>
    <name type="common">Hawaiian red shrimp</name>
    <dbReference type="NCBI Taxonomy" id="373956"/>
    <lineage>
        <taxon>Eukaryota</taxon>
        <taxon>Metazoa</taxon>
        <taxon>Ecdysozoa</taxon>
        <taxon>Arthropoda</taxon>
        <taxon>Crustacea</taxon>
        <taxon>Multicrustacea</taxon>
        <taxon>Malacostraca</taxon>
        <taxon>Eumalacostraca</taxon>
        <taxon>Eucarida</taxon>
        <taxon>Decapoda</taxon>
        <taxon>Pleocyemata</taxon>
        <taxon>Caridea</taxon>
        <taxon>Atyoidea</taxon>
        <taxon>Atyidae</taxon>
        <taxon>Halocaridina</taxon>
    </lineage>
</organism>
<dbReference type="GO" id="GO:0005262">
    <property type="term" value="F:calcium channel activity"/>
    <property type="evidence" value="ECO:0007669"/>
    <property type="project" value="TreeGrafter"/>
</dbReference>
<name>A0AAN8WHB2_HALRR</name>